<dbReference type="RefSeq" id="WP_243479507.1">
    <property type="nucleotide sequence ID" value="NZ_CP063982.1"/>
</dbReference>
<dbReference type="InterPro" id="IPR058248">
    <property type="entry name" value="Lxx211020-like"/>
</dbReference>
<name>A0ABY4ALL7_9BURK</name>
<evidence type="ECO:0000313" key="2">
    <source>
        <dbReference type="EMBL" id="UOD51069.1"/>
    </source>
</evidence>
<dbReference type="PANTHER" id="PTHR36302">
    <property type="entry name" value="BLR7088 PROTEIN"/>
    <property type="match status" value="1"/>
</dbReference>
<proteinExistence type="predicted"/>
<dbReference type="Gene3D" id="2.60.40.1890">
    <property type="entry name" value="PCu(A)C copper chaperone"/>
    <property type="match status" value="1"/>
</dbReference>
<organism evidence="2 3">
    <name type="scientific">Orrella daihaiensis</name>
    <dbReference type="NCBI Taxonomy" id="2782176"/>
    <lineage>
        <taxon>Bacteria</taxon>
        <taxon>Pseudomonadati</taxon>
        <taxon>Pseudomonadota</taxon>
        <taxon>Betaproteobacteria</taxon>
        <taxon>Burkholderiales</taxon>
        <taxon>Alcaligenaceae</taxon>
        <taxon>Orrella</taxon>
    </lineage>
</organism>
<feature type="signal peptide" evidence="1">
    <location>
        <begin position="1"/>
        <end position="22"/>
    </location>
</feature>
<keyword evidence="3" id="KW-1185">Reference proteome</keyword>
<evidence type="ECO:0000313" key="3">
    <source>
        <dbReference type="Proteomes" id="UP000831607"/>
    </source>
</evidence>
<reference evidence="2 3" key="1">
    <citation type="submission" date="2020-11" db="EMBL/GenBank/DDBJ databases">
        <title>Algicoccus daihaiensis sp.nov., isolated from Daihai Lake in Inner Mongolia.</title>
        <authorList>
            <person name="Kai J."/>
        </authorList>
    </citation>
    <scope>NUCLEOTIDE SEQUENCE [LARGE SCALE GENOMIC DNA]</scope>
    <source>
        <strain evidence="3">f23</strain>
    </source>
</reference>
<dbReference type="PANTHER" id="PTHR36302:SF1">
    <property type="entry name" value="COPPER CHAPERONE PCU(A)C"/>
    <property type="match status" value="1"/>
</dbReference>
<evidence type="ECO:0000256" key="1">
    <source>
        <dbReference type="SAM" id="SignalP"/>
    </source>
</evidence>
<protein>
    <submittedName>
        <fullName evidence="2">Copper chaperone PCu(A)C</fullName>
    </submittedName>
</protein>
<accession>A0ABY4ALL7</accession>
<dbReference type="InterPro" id="IPR036182">
    <property type="entry name" value="PCuAC_sf"/>
</dbReference>
<dbReference type="EMBL" id="CP063982">
    <property type="protein sequence ID" value="UOD51069.1"/>
    <property type="molecule type" value="Genomic_DNA"/>
</dbReference>
<dbReference type="SUPFAM" id="SSF110087">
    <property type="entry name" value="DR1885-like metal-binding protein"/>
    <property type="match status" value="1"/>
</dbReference>
<gene>
    <name evidence="2" type="ORF">DHf2319_03955</name>
</gene>
<dbReference type="Pfam" id="PF04314">
    <property type="entry name" value="PCuAC"/>
    <property type="match status" value="1"/>
</dbReference>
<sequence>MKRIATLICATTLGLMANIATAQPNITDLSFTDPWIRGSVPGQKNGAGYLIIDNKSGQPAAMVSANSDRADRIELHTIVREDGVAKMREVQEIPVPANGSVTLQPGGYHVMFIGLTQPFKEGESIPVKLNFSDGRSAEVTFTVKAPTYMGGGGMQGHGHGGHGMMKGN</sequence>
<dbReference type="Proteomes" id="UP000831607">
    <property type="component" value="Chromosome"/>
</dbReference>
<keyword evidence="1" id="KW-0732">Signal</keyword>
<dbReference type="InterPro" id="IPR007410">
    <property type="entry name" value="LpqE-like"/>
</dbReference>
<feature type="chain" id="PRO_5046014389" evidence="1">
    <location>
        <begin position="23"/>
        <end position="168"/>
    </location>
</feature>